<reference evidence="2 3" key="1">
    <citation type="submission" date="2018-11" db="EMBL/GenBank/DDBJ databases">
        <authorList>
            <consortium name="Pathogen Informatics"/>
        </authorList>
    </citation>
    <scope>NUCLEOTIDE SEQUENCE [LARGE SCALE GENOMIC DNA]</scope>
    <source>
        <strain>Denwood</strain>
        <strain evidence="3">Zambia</strain>
    </source>
</reference>
<proteinExistence type="predicted"/>
<evidence type="ECO:0000313" key="3">
    <source>
        <dbReference type="Proteomes" id="UP000269396"/>
    </source>
</evidence>
<evidence type="ECO:0000256" key="1">
    <source>
        <dbReference type="SAM" id="Phobius"/>
    </source>
</evidence>
<evidence type="ECO:0008006" key="4">
    <source>
        <dbReference type="Google" id="ProtNLM"/>
    </source>
</evidence>
<dbReference type="AlphaFoldDB" id="A0A3P8CFS6"/>
<feature type="transmembrane region" description="Helical" evidence="1">
    <location>
        <begin position="34"/>
        <end position="50"/>
    </location>
</feature>
<name>A0A3P8CFS6_9TREM</name>
<accession>A0A3P8CFS6</accession>
<keyword evidence="1" id="KW-0812">Transmembrane</keyword>
<dbReference type="EMBL" id="UZAL01027994">
    <property type="protein sequence ID" value="VDP37542.1"/>
    <property type="molecule type" value="Genomic_DNA"/>
</dbReference>
<keyword evidence="1" id="KW-0472">Membrane</keyword>
<sequence length="93" mass="10795">MISSPVRIWFILSYSRLLLIVSGQRIRSILHKQLLINICIFWMMAFVVSTPHSRTVLTFVLQILTLVLVDGCFEFQMFSNCKYAALAQQSLKR</sequence>
<gene>
    <name evidence="2" type="ORF">SMTD_LOCUS7098</name>
</gene>
<feature type="transmembrane region" description="Helical" evidence="1">
    <location>
        <begin position="56"/>
        <end position="73"/>
    </location>
</feature>
<evidence type="ECO:0000313" key="2">
    <source>
        <dbReference type="EMBL" id="VDP37542.1"/>
    </source>
</evidence>
<organism evidence="2 3">
    <name type="scientific">Schistosoma mattheei</name>
    <dbReference type="NCBI Taxonomy" id="31246"/>
    <lineage>
        <taxon>Eukaryota</taxon>
        <taxon>Metazoa</taxon>
        <taxon>Spiralia</taxon>
        <taxon>Lophotrochozoa</taxon>
        <taxon>Platyhelminthes</taxon>
        <taxon>Trematoda</taxon>
        <taxon>Digenea</taxon>
        <taxon>Strigeidida</taxon>
        <taxon>Schistosomatoidea</taxon>
        <taxon>Schistosomatidae</taxon>
        <taxon>Schistosoma</taxon>
    </lineage>
</organism>
<protein>
    <recommendedName>
        <fullName evidence="4">7TM_GPCR_Srx domain-containing protein</fullName>
    </recommendedName>
</protein>
<dbReference type="Proteomes" id="UP000269396">
    <property type="component" value="Unassembled WGS sequence"/>
</dbReference>
<keyword evidence="1" id="KW-1133">Transmembrane helix</keyword>
<keyword evidence="3" id="KW-1185">Reference proteome</keyword>